<evidence type="ECO:0000256" key="2">
    <source>
        <dbReference type="ARBA" id="ARBA00029447"/>
    </source>
</evidence>
<proteinExistence type="inferred from homology"/>
<dbReference type="RefSeq" id="WP_015763465.1">
    <property type="nucleotide sequence ID" value="NZ_CP039375.1"/>
</dbReference>
<gene>
    <name evidence="6" type="ORF">E5139_15715</name>
</gene>
<dbReference type="PROSITE" id="PS50111">
    <property type="entry name" value="CHEMOTAXIS_TRANSDUC_2"/>
    <property type="match status" value="1"/>
</dbReference>
<dbReference type="OMA" id="YSWFVEQ"/>
<evidence type="ECO:0000259" key="5">
    <source>
        <dbReference type="PROSITE" id="PS50111"/>
    </source>
</evidence>
<evidence type="ECO:0000256" key="3">
    <source>
        <dbReference type="PROSITE-ProRule" id="PRU00284"/>
    </source>
</evidence>
<accession>A0A4D6KLN0</accession>
<dbReference type="GO" id="GO:0004888">
    <property type="term" value="F:transmembrane signaling receptor activity"/>
    <property type="evidence" value="ECO:0007669"/>
    <property type="project" value="InterPro"/>
</dbReference>
<feature type="compositionally biased region" description="Low complexity" evidence="4">
    <location>
        <begin position="1"/>
        <end position="11"/>
    </location>
</feature>
<dbReference type="InterPro" id="IPR004089">
    <property type="entry name" value="MCPsignal_dom"/>
</dbReference>
<evidence type="ECO:0000313" key="6">
    <source>
        <dbReference type="EMBL" id="QCD67021.1"/>
    </source>
</evidence>
<name>A0A4D6KLN0_9EURY</name>
<organism evidence="6 7">
    <name type="scientific">Halomicrobium mukohataei</name>
    <dbReference type="NCBI Taxonomy" id="57705"/>
    <lineage>
        <taxon>Archaea</taxon>
        <taxon>Methanobacteriati</taxon>
        <taxon>Methanobacteriota</taxon>
        <taxon>Stenosarchaea group</taxon>
        <taxon>Halobacteria</taxon>
        <taxon>Halobacteriales</taxon>
        <taxon>Haloarculaceae</taxon>
        <taxon>Halomicrobium</taxon>
    </lineage>
</organism>
<dbReference type="Proteomes" id="UP000297053">
    <property type="component" value="Chromosome"/>
</dbReference>
<reference evidence="6 7" key="1">
    <citation type="submission" date="2019-04" db="EMBL/GenBank/DDBJ databases">
        <title>Complete genome sequence of Arthrobacter sp. ZXY-2 associated with effective atrazine degradation and salt adaptation.</title>
        <authorList>
            <person name="Zhao X."/>
        </authorList>
    </citation>
    <scope>NUCLEOTIDE SEQUENCE [LARGE SCALE GENOMIC DNA]</scope>
    <source>
        <strain evidence="7">ZP60</strain>
    </source>
</reference>
<dbReference type="CDD" id="cd14748">
    <property type="entry name" value="PBP2_UgpB"/>
    <property type="match status" value="1"/>
</dbReference>
<sequence>MFDWRSTSSTEAETRSDGGEAVGEDEQARTRQELERQLSQARAERDEAIEDRERVRETLTAERERAETLERAIEDLSSVVAANAEGDLTETPGGADVAAVSELYSAYRDLLAEWRDTVETVSVFGGQVASSTEQVDERLDSVKGASREVSDAVDGISSGSRRQNERINDIADEMEALSATIEEIAASANEVATATGDAAAQGDQARSSATEARTELERLAARSSETVEQIERLNDLLTEIEDIVEFITDVADQTNVLALNANIEAARVGEDGEGFGVVASEVKELASETKRATAEIEDSIDRVHEQAEATVETVHETSESVDRTHDTVESVTDGLERVVGQVEEIDTSIQEIDEATDSQAESTQEIVSMVNAVGDISDDTASDAEVAATAARTQTTELAEVSTRVSTLSERAGTLESTFDDYELADETADEDATVVEFWHAMGGEKGLLLEELAREFEAQTDGVVISLSSKGSYRGTLDAALTAAENGSPPAIAQIFEIGTTRARDSGQFVPVERLLSQEHVDSLLDPVANYYRFDGTLHSLPFNASNPVLVYNRDAFERAGLDPDRPPETLSAVRDASERIVDAGVSEYGITFANYSWFVEQWFAEADEPLVDNDNGRAGRPTTANLSGSFGQSLFEWWRDMSESGYHYDPGIEARGAARTAFHDGDAAMLIGSTSSLTEIESGAAFPVETGRFPVLDDRTGVLVGGASLWVGDDHSTAVHDAVSEFLTWLTQPAQQQRWHRETGYFPVHEGAIPELRAAGWFEENTHYATALDQLMETTDTIGTRGAQIGPFDTVRTIIEEGVERLDTTDSTAETLESIDEQIAATLDSYQ</sequence>
<dbReference type="EMBL" id="CP039375">
    <property type="protein sequence ID" value="QCD67021.1"/>
    <property type="molecule type" value="Genomic_DNA"/>
</dbReference>
<dbReference type="Pfam" id="PF13416">
    <property type="entry name" value="SBP_bac_8"/>
    <property type="match status" value="1"/>
</dbReference>
<reference evidence="6 7" key="2">
    <citation type="submission" date="2019-04" db="EMBL/GenBank/DDBJ databases">
        <authorList>
            <person name="Yang S."/>
            <person name="Wei W."/>
        </authorList>
    </citation>
    <scope>NUCLEOTIDE SEQUENCE [LARGE SCALE GENOMIC DNA]</scope>
    <source>
        <strain evidence="7">ZP60</strain>
    </source>
</reference>
<dbReference type="AlphaFoldDB" id="A0A4D6KLN0"/>
<feature type="compositionally biased region" description="Basic and acidic residues" evidence="4">
    <location>
        <begin position="26"/>
        <end position="56"/>
    </location>
</feature>
<dbReference type="GeneID" id="42180418"/>
<dbReference type="Gene3D" id="3.40.190.10">
    <property type="entry name" value="Periplasmic binding protein-like II"/>
    <property type="match status" value="2"/>
</dbReference>
<dbReference type="InterPro" id="IPR004090">
    <property type="entry name" value="Chemotax_Me-accpt_rcpt"/>
</dbReference>
<dbReference type="InterPro" id="IPR006059">
    <property type="entry name" value="SBP"/>
</dbReference>
<evidence type="ECO:0000256" key="1">
    <source>
        <dbReference type="ARBA" id="ARBA00023224"/>
    </source>
</evidence>
<keyword evidence="1 3" id="KW-0807">Transducer</keyword>
<dbReference type="GO" id="GO:0016020">
    <property type="term" value="C:membrane"/>
    <property type="evidence" value="ECO:0007669"/>
    <property type="project" value="InterPro"/>
</dbReference>
<dbReference type="GO" id="GO:0007165">
    <property type="term" value="P:signal transduction"/>
    <property type="evidence" value="ECO:0007669"/>
    <property type="project" value="UniProtKB-KW"/>
</dbReference>
<dbReference type="SMART" id="SM00283">
    <property type="entry name" value="MA"/>
    <property type="match status" value="1"/>
</dbReference>
<dbReference type="PANTHER" id="PTHR32089:SF112">
    <property type="entry name" value="LYSOZYME-LIKE PROTEIN-RELATED"/>
    <property type="match status" value="1"/>
</dbReference>
<feature type="region of interest" description="Disordered" evidence="4">
    <location>
        <begin position="1"/>
        <end position="56"/>
    </location>
</feature>
<dbReference type="SUPFAM" id="SSF53850">
    <property type="entry name" value="Periplasmic binding protein-like II"/>
    <property type="match status" value="1"/>
</dbReference>
<feature type="region of interest" description="Disordered" evidence="4">
    <location>
        <begin position="143"/>
        <end position="166"/>
    </location>
</feature>
<dbReference type="Pfam" id="PF00015">
    <property type="entry name" value="MCPsignal"/>
    <property type="match status" value="1"/>
</dbReference>
<dbReference type="Gene3D" id="1.10.287.950">
    <property type="entry name" value="Methyl-accepting chemotaxis protein"/>
    <property type="match status" value="1"/>
</dbReference>
<dbReference type="PANTHER" id="PTHR32089">
    <property type="entry name" value="METHYL-ACCEPTING CHEMOTAXIS PROTEIN MCPB"/>
    <property type="match status" value="1"/>
</dbReference>
<evidence type="ECO:0000256" key="4">
    <source>
        <dbReference type="SAM" id="MobiDB-lite"/>
    </source>
</evidence>
<protein>
    <submittedName>
        <fullName evidence="6">Extracellular solute-binding protein</fullName>
    </submittedName>
</protein>
<feature type="domain" description="Methyl-accepting transducer" evidence="5">
    <location>
        <begin position="138"/>
        <end position="374"/>
    </location>
</feature>
<comment type="similarity">
    <text evidence="2">Belongs to the methyl-accepting chemotaxis (MCP) protein family.</text>
</comment>
<dbReference type="PRINTS" id="PR00260">
    <property type="entry name" value="CHEMTRNSDUCR"/>
</dbReference>
<dbReference type="SUPFAM" id="SSF58104">
    <property type="entry name" value="Methyl-accepting chemotaxis protein (MCP) signaling domain"/>
    <property type="match status" value="1"/>
</dbReference>
<dbReference type="GO" id="GO:0006935">
    <property type="term" value="P:chemotaxis"/>
    <property type="evidence" value="ECO:0007669"/>
    <property type="project" value="InterPro"/>
</dbReference>
<dbReference type="CDD" id="cd11386">
    <property type="entry name" value="MCP_signal"/>
    <property type="match status" value="1"/>
</dbReference>
<evidence type="ECO:0000313" key="7">
    <source>
        <dbReference type="Proteomes" id="UP000297053"/>
    </source>
</evidence>
<dbReference type="KEGG" id="halz:E5139_15715"/>